<gene>
    <name evidence="2" type="ORF">Val02_42110</name>
</gene>
<evidence type="ECO:0000313" key="2">
    <source>
        <dbReference type="EMBL" id="GIJ47325.1"/>
    </source>
</evidence>
<name>A0A8J3YNW3_9ACTN</name>
<evidence type="ECO:0000313" key="3">
    <source>
        <dbReference type="Proteomes" id="UP000619260"/>
    </source>
</evidence>
<organism evidence="2 3">
    <name type="scientific">Virgisporangium aliadipatigenens</name>
    <dbReference type="NCBI Taxonomy" id="741659"/>
    <lineage>
        <taxon>Bacteria</taxon>
        <taxon>Bacillati</taxon>
        <taxon>Actinomycetota</taxon>
        <taxon>Actinomycetes</taxon>
        <taxon>Micromonosporales</taxon>
        <taxon>Micromonosporaceae</taxon>
        <taxon>Virgisporangium</taxon>
    </lineage>
</organism>
<reference evidence="2" key="1">
    <citation type="submission" date="2021-01" db="EMBL/GenBank/DDBJ databases">
        <title>Whole genome shotgun sequence of Virgisporangium aliadipatigenens NBRC 105644.</title>
        <authorList>
            <person name="Komaki H."/>
            <person name="Tamura T."/>
        </authorList>
    </citation>
    <scope>NUCLEOTIDE SEQUENCE</scope>
    <source>
        <strain evidence="2">NBRC 105644</strain>
    </source>
</reference>
<protein>
    <submittedName>
        <fullName evidence="2">Uncharacterized protein</fullName>
    </submittedName>
</protein>
<accession>A0A8J3YNW3</accession>
<dbReference type="SUPFAM" id="SSF56601">
    <property type="entry name" value="beta-lactamase/transpeptidase-like"/>
    <property type="match status" value="1"/>
</dbReference>
<proteinExistence type="predicted"/>
<dbReference type="Proteomes" id="UP000619260">
    <property type="component" value="Unassembled WGS sequence"/>
</dbReference>
<dbReference type="AlphaFoldDB" id="A0A8J3YNW3"/>
<dbReference type="InterPro" id="IPR012338">
    <property type="entry name" value="Beta-lactam/transpept-like"/>
</dbReference>
<dbReference type="Gene3D" id="3.40.710.10">
    <property type="entry name" value="DD-peptidase/beta-lactamase superfamily"/>
    <property type="match status" value="1"/>
</dbReference>
<keyword evidence="3" id="KW-1185">Reference proteome</keyword>
<dbReference type="EMBL" id="BOPF01000014">
    <property type="protein sequence ID" value="GIJ47325.1"/>
    <property type="molecule type" value="Genomic_DNA"/>
</dbReference>
<comment type="caution">
    <text evidence="2">The sequence shown here is derived from an EMBL/GenBank/DDBJ whole genome shotgun (WGS) entry which is preliminary data.</text>
</comment>
<feature type="compositionally biased region" description="Low complexity" evidence="1">
    <location>
        <begin position="32"/>
        <end position="46"/>
    </location>
</feature>
<evidence type="ECO:0000256" key="1">
    <source>
        <dbReference type="SAM" id="MobiDB-lite"/>
    </source>
</evidence>
<feature type="compositionally biased region" description="Pro residues" evidence="1">
    <location>
        <begin position="22"/>
        <end position="31"/>
    </location>
</feature>
<sequence length="297" mass="31530">MSAAAMFFVPEAIDRTGHRLPEPLPSPPPALVAPEHAAPPAQVAAPERPPAPPAQAPAVRAKAGTARTLRSGPVNLTVSGFWSWGMIDRRTGEQAGSPNATARSDTASMVKPWIAADFVRRAAEADKPVTAEQRKELSQMIRDSVNEIATTYHGLNGGIGSIQRMIAICGLTDSRVNDSGSWSTTEISARDGARLATCLADGRAAGPEWTAWLMAEMRGVRGVGRFGIVQAFPTDVAKTVAFKNGWIPRDDGKWHISCLAVTPEWALSVLVVYPSNLGRTYGANVCKQVAVQLGAVS</sequence>
<feature type="region of interest" description="Disordered" evidence="1">
    <location>
        <begin position="18"/>
        <end position="60"/>
    </location>
</feature>